<sequence length="234" mass="25707">MAVRTYSNTVLVANWFEDRVLTSAQSSSTRKLLEISKRAIENLEKLSRPDQCPEDSRLSQVSADDLVHNGARLQVVNPGACKFAIKAKMAVPRDPVCLAMGLASSALDSRTDLGSLTLTPDTCIVGASMETLPCIRNIFTIEKLVLIDFINPQRANSCDDDSTVLFGESFYLKVAGLYLASDMPTLVNPREFSNEQDLFLSTCATQFCKFRAEPADPNFRIELDGSPVKVASNF</sequence>
<comment type="caution">
    <text evidence="1">The sequence shown here is derived from an EMBL/GenBank/DDBJ whole genome shotgun (WGS) entry which is preliminary data.</text>
</comment>
<evidence type="ECO:0000313" key="2">
    <source>
        <dbReference type="Proteomes" id="UP001626550"/>
    </source>
</evidence>
<evidence type="ECO:0000313" key="1">
    <source>
        <dbReference type="EMBL" id="KAL3314004.1"/>
    </source>
</evidence>
<proteinExistence type="predicted"/>
<dbReference type="Proteomes" id="UP001626550">
    <property type="component" value="Unassembled WGS sequence"/>
</dbReference>
<protein>
    <submittedName>
        <fullName evidence="1">Uncharacterized protein</fullName>
    </submittedName>
</protein>
<dbReference type="PANTHER" id="PTHR24274:SF1">
    <property type="entry name" value="CILIA- AND FLAGELLA-ASSOCIATED PROTEIN 161"/>
    <property type="match status" value="1"/>
</dbReference>
<keyword evidence="2" id="KW-1185">Reference proteome</keyword>
<gene>
    <name evidence="1" type="ORF">Ciccas_007389</name>
</gene>
<reference evidence="1 2" key="1">
    <citation type="submission" date="2024-11" db="EMBL/GenBank/DDBJ databases">
        <title>Adaptive evolution of stress response genes in parasites aligns with host niche diversity.</title>
        <authorList>
            <person name="Hahn C."/>
            <person name="Resl P."/>
        </authorList>
    </citation>
    <scope>NUCLEOTIDE SEQUENCE [LARGE SCALE GENOMIC DNA]</scope>
    <source>
        <strain evidence="1">EGGRZ-B1_66</strain>
        <tissue evidence="1">Body</tissue>
    </source>
</reference>
<dbReference type="InterPro" id="IPR055325">
    <property type="entry name" value="CF161"/>
</dbReference>
<organism evidence="1 2">
    <name type="scientific">Cichlidogyrus casuarinus</name>
    <dbReference type="NCBI Taxonomy" id="1844966"/>
    <lineage>
        <taxon>Eukaryota</taxon>
        <taxon>Metazoa</taxon>
        <taxon>Spiralia</taxon>
        <taxon>Lophotrochozoa</taxon>
        <taxon>Platyhelminthes</taxon>
        <taxon>Monogenea</taxon>
        <taxon>Monopisthocotylea</taxon>
        <taxon>Dactylogyridea</taxon>
        <taxon>Ancyrocephalidae</taxon>
        <taxon>Cichlidogyrus</taxon>
    </lineage>
</organism>
<dbReference type="PANTHER" id="PTHR24274">
    <property type="entry name" value="CILIA- AND FLAGELLA-ASSOCIATED PROTEIN 161"/>
    <property type="match status" value="1"/>
</dbReference>
<dbReference type="AlphaFoldDB" id="A0ABD2Q376"/>
<dbReference type="EMBL" id="JBJKFK010001126">
    <property type="protein sequence ID" value="KAL3314004.1"/>
    <property type="molecule type" value="Genomic_DNA"/>
</dbReference>
<name>A0ABD2Q376_9PLAT</name>
<accession>A0ABD2Q376</accession>